<evidence type="ECO:0000313" key="2">
    <source>
        <dbReference type="EMBL" id="RVW96876.1"/>
    </source>
</evidence>
<reference evidence="2 3" key="1">
    <citation type="journal article" date="2018" name="PLoS Genet.">
        <title>Population sequencing reveals clonal diversity and ancestral inbreeding in the grapevine cultivar Chardonnay.</title>
        <authorList>
            <person name="Roach M.J."/>
            <person name="Johnson D.L."/>
            <person name="Bohlmann J."/>
            <person name="van Vuuren H.J."/>
            <person name="Jones S.J."/>
            <person name="Pretorius I.S."/>
            <person name="Schmidt S.A."/>
            <person name="Borneman A.R."/>
        </authorList>
    </citation>
    <scope>NUCLEOTIDE SEQUENCE [LARGE SCALE GENOMIC DNA]</scope>
    <source>
        <strain evidence="3">cv. Chardonnay</strain>
        <tissue evidence="2">Leaf</tissue>
    </source>
</reference>
<feature type="compositionally biased region" description="Basic residues" evidence="1">
    <location>
        <begin position="1"/>
        <end position="21"/>
    </location>
</feature>
<dbReference type="Proteomes" id="UP000288805">
    <property type="component" value="Unassembled WGS sequence"/>
</dbReference>
<evidence type="ECO:0000313" key="3">
    <source>
        <dbReference type="Proteomes" id="UP000288805"/>
    </source>
</evidence>
<feature type="compositionally biased region" description="Polar residues" evidence="1">
    <location>
        <begin position="22"/>
        <end position="39"/>
    </location>
</feature>
<dbReference type="AlphaFoldDB" id="A0A438IJK8"/>
<feature type="region of interest" description="Disordered" evidence="1">
    <location>
        <begin position="1"/>
        <end position="94"/>
    </location>
</feature>
<evidence type="ECO:0000256" key="1">
    <source>
        <dbReference type="SAM" id="MobiDB-lite"/>
    </source>
</evidence>
<sequence length="113" mass="12398">MKGHLPFLFKRKVPSLRRTTRQRASSAQVPSDSLSQATEASGIPPSEDGEATGPSESSKASEPPTDCEVPTNLSPESIIRRSMLTAPPIEGNSDCRARPFHLEIYFDQEAMRQ</sequence>
<gene>
    <name evidence="2" type="ORF">CK203_026131</name>
</gene>
<comment type="caution">
    <text evidence="2">The sequence shown here is derived from an EMBL/GenBank/DDBJ whole genome shotgun (WGS) entry which is preliminary data.</text>
</comment>
<protein>
    <submittedName>
        <fullName evidence="2">Uncharacterized protein</fullName>
    </submittedName>
</protein>
<accession>A0A438IJK8</accession>
<organism evidence="2 3">
    <name type="scientific">Vitis vinifera</name>
    <name type="common">Grape</name>
    <dbReference type="NCBI Taxonomy" id="29760"/>
    <lineage>
        <taxon>Eukaryota</taxon>
        <taxon>Viridiplantae</taxon>
        <taxon>Streptophyta</taxon>
        <taxon>Embryophyta</taxon>
        <taxon>Tracheophyta</taxon>
        <taxon>Spermatophyta</taxon>
        <taxon>Magnoliopsida</taxon>
        <taxon>eudicotyledons</taxon>
        <taxon>Gunneridae</taxon>
        <taxon>Pentapetalae</taxon>
        <taxon>rosids</taxon>
        <taxon>Vitales</taxon>
        <taxon>Vitaceae</taxon>
        <taxon>Viteae</taxon>
        <taxon>Vitis</taxon>
    </lineage>
</organism>
<name>A0A438IJK8_VITVI</name>
<proteinExistence type="predicted"/>
<dbReference type="EMBL" id="QGNW01000105">
    <property type="protein sequence ID" value="RVW96876.1"/>
    <property type="molecule type" value="Genomic_DNA"/>
</dbReference>